<keyword evidence="3" id="KW-1185">Reference proteome</keyword>
<reference evidence="2 3" key="1">
    <citation type="submission" date="2015-01" db="EMBL/GenBank/DDBJ databases">
        <title>The Genome Sequence of Cryptococcus gattii Ram5.</title>
        <authorList>
            <consortium name="The Broad Institute Genomics Platform"/>
            <person name="Cuomo C."/>
            <person name="Litvintseva A."/>
            <person name="Chen Y."/>
            <person name="Heitman J."/>
            <person name="Sun S."/>
            <person name="Springer D."/>
            <person name="Dromer F."/>
            <person name="Young S."/>
            <person name="Zeng Q."/>
            <person name="Gargeya S."/>
            <person name="Abouelleil A."/>
            <person name="Alvarado L."/>
            <person name="Chapman S.B."/>
            <person name="Gainer-Dewar J."/>
            <person name="Goldberg J."/>
            <person name="Griggs A."/>
            <person name="Gujja S."/>
            <person name="Hansen M."/>
            <person name="Howarth C."/>
            <person name="Imamovic A."/>
            <person name="Larimer J."/>
            <person name="Murphy C."/>
            <person name="Naylor J."/>
            <person name="Pearson M."/>
            <person name="Priest M."/>
            <person name="Roberts A."/>
            <person name="Saif S."/>
            <person name="Shea T."/>
            <person name="Sykes S."/>
            <person name="Wortman J."/>
            <person name="Nusbaum C."/>
            <person name="Birren B."/>
        </authorList>
    </citation>
    <scope>NUCLEOTIDE SEQUENCE [LARGE SCALE GENOMIC DNA]</scope>
    <source>
        <strain evidence="2 3">Ram5</strain>
    </source>
</reference>
<organism evidence="2 3">
    <name type="scientific">Cryptococcus deuterogattii Ram5</name>
    <dbReference type="NCBI Taxonomy" id="1296110"/>
    <lineage>
        <taxon>Eukaryota</taxon>
        <taxon>Fungi</taxon>
        <taxon>Dikarya</taxon>
        <taxon>Basidiomycota</taxon>
        <taxon>Agaricomycotina</taxon>
        <taxon>Tremellomycetes</taxon>
        <taxon>Tremellales</taxon>
        <taxon>Cryptococcaceae</taxon>
        <taxon>Cryptococcus</taxon>
        <taxon>Cryptococcus gattii species complex</taxon>
    </lineage>
</organism>
<dbReference type="Proteomes" id="UP000053392">
    <property type="component" value="Unassembled WGS sequence"/>
</dbReference>
<dbReference type="EMBL" id="KN847908">
    <property type="protein sequence ID" value="KIR38977.1"/>
    <property type="molecule type" value="Genomic_DNA"/>
</dbReference>
<evidence type="ECO:0000313" key="3">
    <source>
        <dbReference type="Proteomes" id="UP000053392"/>
    </source>
</evidence>
<name>A0A0D0T069_9TREE</name>
<dbReference type="HOGENOM" id="CLU_1865027_0_0_1"/>
<evidence type="ECO:0000313" key="2">
    <source>
        <dbReference type="EMBL" id="KIR38977.1"/>
    </source>
</evidence>
<sequence length="137" mass="15294">MIVPILLFLLPQAISLPTSPRHDITNTACNLLTSDHTAYDCLPDFSLESAISSLSQRRHDIRGVHDGEGPSTCPDGKNTIMYYEMTDWHLVSKSTMKLPNDATALHHLSRLMMTKASFLVILVLASTRPIPHNNSRR</sequence>
<proteinExistence type="predicted"/>
<accession>A0A0D0T069</accession>
<gene>
    <name evidence="2" type="ORF">I313_05124</name>
</gene>
<feature type="signal peptide" evidence="1">
    <location>
        <begin position="1"/>
        <end position="15"/>
    </location>
</feature>
<feature type="chain" id="PRO_5012226893" evidence="1">
    <location>
        <begin position="16"/>
        <end position="137"/>
    </location>
</feature>
<dbReference type="AlphaFoldDB" id="A0A0D0T069"/>
<evidence type="ECO:0000256" key="1">
    <source>
        <dbReference type="SAM" id="SignalP"/>
    </source>
</evidence>
<dbReference type="OrthoDB" id="2562629at2759"/>
<keyword evidence="1" id="KW-0732">Signal</keyword>
<protein>
    <submittedName>
        <fullName evidence="2">Uncharacterized protein</fullName>
    </submittedName>
</protein>